<evidence type="ECO:0000313" key="2">
    <source>
        <dbReference type="Proteomes" id="UP001497535"/>
    </source>
</evidence>
<protein>
    <submittedName>
        <fullName evidence="1">Uncharacterized protein</fullName>
    </submittedName>
</protein>
<keyword evidence="2" id="KW-1185">Reference proteome</keyword>
<comment type="caution">
    <text evidence="1">The sequence shown here is derived from an EMBL/GenBank/DDBJ whole genome shotgun (WGS) entry which is preliminary data.</text>
</comment>
<organism evidence="1 2">
    <name type="scientific">Meloidogyne enterolobii</name>
    <name type="common">Root-knot nematode worm</name>
    <name type="synonym">Meloidogyne mayaguensis</name>
    <dbReference type="NCBI Taxonomy" id="390850"/>
    <lineage>
        <taxon>Eukaryota</taxon>
        <taxon>Metazoa</taxon>
        <taxon>Ecdysozoa</taxon>
        <taxon>Nematoda</taxon>
        <taxon>Chromadorea</taxon>
        <taxon>Rhabditida</taxon>
        <taxon>Tylenchina</taxon>
        <taxon>Tylenchomorpha</taxon>
        <taxon>Tylenchoidea</taxon>
        <taxon>Meloidogynidae</taxon>
        <taxon>Meloidogyninae</taxon>
        <taxon>Meloidogyne</taxon>
    </lineage>
</organism>
<reference evidence="1" key="1">
    <citation type="submission" date="2023-11" db="EMBL/GenBank/DDBJ databases">
        <authorList>
            <person name="Poullet M."/>
        </authorList>
    </citation>
    <scope>NUCLEOTIDE SEQUENCE</scope>
    <source>
        <strain evidence="1">E1834</strain>
    </source>
</reference>
<dbReference type="EMBL" id="CAVMJV010000019">
    <property type="protein sequence ID" value="CAK5064089.1"/>
    <property type="molecule type" value="Genomic_DNA"/>
</dbReference>
<evidence type="ECO:0000313" key="1">
    <source>
        <dbReference type="EMBL" id="CAK5064089.1"/>
    </source>
</evidence>
<accession>A0ACB0YVA8</accession>
<gene>
    <name evidence="1" type="ORF">MENTE1834_LOCUS16931</name>
</gene>
<name>A0ACB0YVA8_MELEN</name>
<dbReference type="Proteomes" id="UP001497535">
    <property type="component" value="Unassembled WGS sequence"/>
</dbReference>
<sequence>MIYCYSQMRRQLHLEAFSSALLEGNENYEVNQFEIVRIIFELNNEITINWINKISKRAGEMKRIKEQLNIDNPKLKENFYLNPEGFQPIEIFERKLDHNDFIKFLGKDEEIIKKGMEILIKIINKWKSKNGFKDKFKITGIYEFGIWLIEDVEINIVFDDHLVEKYFGSEKSICEPLISKNCKDNSLYCFLCREEFEGFEVRNVFEVYISLHPASERLEGDVVYLRNFCGFFLLIQYKIIQGGRIIYGRTVFRERGRRVEL</sequence>
<proteinExistence type="predicted"/>